<dbReference type="AlphaFoldDB" id="A0AB34JIH2"/>
<comment type="caution">
    <text evidence="2">The sequence shown here is derived from an EMBL/GenBank/DDBJ whole genome shotgun (WGS) entry which is preliminary data.</text>
</comment>
<reference evidence="2 3" key="1">
    <citation type="journal article" date="2024" name="Science">
        <title>Giant polyketide synthase enzymes in the biosynthesis of giant marine polyether toxins.</title>
        <authorList>
            <person name="Fallon T.R."/>
            <person name="Shende V.V."/>
            <person name="Wierzbicki I.H."/>
            <person name="Pendleton A.L."/>
            <person name="Watervoot N.F."/>
            <person name="Auber R.P."/>
            <person name="Gonzalez D.J."/>
            <person name="Wisecaver J.H."/>
            <person name="Moore B.S."/>
        </authorList>
    </citation>
    <scope>NUCLEOTIDE SEQUENCE [LARGE SCALE GENOMIC DNA]</scope>
    <source>
        <strain evidence="2 3">12B1</strain>
    </source>
</reference>
<evidence type="ECO:0000313" key="3">
    <source>
        <dbReference type="Proteomes" id="UP001515480"/>
    </source>
</evidence>
<accession>A0AB34JIH2</accession>
<evidence type="ECO:0000256" key="1">
    <source>
        <dbReference type="SAM" id="MobiDB-lite"/>
    </source>
</evidence>
<proteinExistence type="predicted"/>
<feature type="region of interest" description="Disordered" evidence="1">
    <location>
        <begin position="1"/>
        <end position="32"/>
    </location>
</feature>
<protein>
    <submittedName>
        <fullName evidence="2">Uncharacterized protein</fullName>
    </submittedName>
</protein>
<feature type="compositionally biased region" description="Basic and acidic residues" evidence="1">
    <location>
        <begin position="97"/>
        <end position="106"/>
    </location>
</feature>
<feature type="region of interest" description="Disordered" evidence="1">
    <location>
        <begin position="97"/>
        <end position="120"/>
    </location>
</feature>
<dbReference type="Proteomes" id="UP001515480">
    <property type="component" value="Unassembled WGS sequence"/>
</dbReference>
<sequence>MNRCRTSKQQSKKGASNDEIEQMAKSTDDTTNEAVVMFPKAVFEHQLDKALRKHVRPPTKKHLGRRPRISIPIMTTVEVLQDQLSLERGLPMEIVEKDPKLMRSDRGGVLPVRTTPTAGQ</sequence>
<keyword evidence="3" id="KW-1185">Reference proteome</keyword>
<name>A0AB34JIH2_PRYPA</name>
<evidence type="ECO:0000313" key="2">
    <source>
        <dbReference type="EMBL" id="KAL1521067.1"/>
    </source>
</evidence>
<organism evidence="2 3">
    <name type="scientific">Prymnesium parvum</name>
    <name type="common">Toxic golden alga</name>
    <dbReference type="NCBI Taxonomy" id="97485"/>
    <lineage>
        <taxon>Eukaryota</taxon>
        <taxon>Haptista</taxon>
        <taxon>Haptophyta</taxon>
        <taxon>Prymnesiophyceae</taxon>
        <taxon>Prymnesiales</taxon>
        <taxon>Prymnesiaceae</taxon>
        <taxon>Prymnesium</taxon>
    </lineage>
</organism>
<dbReference type="EMBL" id="JBGBPQ010000008">
    <property type="protein sequence ID" value="KAL1521067.1"/>
    <property type="molecule type" value="Genomic_DNA"/>
</dbReference>
<gene>
    <name evidence="2" type="ORF">AB1Y20_022622</name>
</gene>